<evidence type="ECO:0000256" key="1">
    <source>
        <dbReference type="ARBA" id="ARBA00025483"/>
    </source>
</evidence>
<dbReference type="InterPro" id="IPR013520">
    <property type="entry name" value="Ribonucl_H"/>
</dbReference>
<dbReference type="GO" id="GO:0005829">
    <property type="term" value="C:cytosol"/>
    <property type="evidence" value="ECO:0007669"/>
    <property type="project" value="TreeGrafter"/>
</dbReference>
<dbReference type="Proteomes" id="UP000610456">
    <property type="component" value="Unassembled WGS sequence"/>
</dbReference>
<organism evidence="4 5">
    <name type="scientific">Salinimicrobium marinum</name>
    <dbReference type="NCBI Taxonomy" id="680283"/>
    <lineage>
        <taxon>Bacteria</taxon>
        <taxon>Pseudomonadati</taxon>
        <taxon>Bacteroidota</taxon>
        <taxon>Flavobacteriia</taxon>
        <taxon>Flavobacteriales</taxon>
        <taxon>Flavobacteriaceae</taxon>
        <taxon>Salinimicrobium</taxon>
    </lineage>
</organism>
<reference evidence="4" key="2">
    <citation type="submission" date="2020-09" db="EMBL/GenBank/DDBJ databases">
        <authorList>
            <person name="Sun Q."/>
            <person name="Kim S."/>
        </authorList>
    </citation>
    <scope>NUCLEOTIDE SEQUENCE</scope>
    <source>
        <strain evidence="4">KCTC 12719</strain>
    </source>
</reference>
<evidence type="ECO:0000313" key="5">
    <source>
        <dbReference type="Proteomes" id="UP000610456"/>
    </source>
</evidence>
<comment type="caution">
    <text evidence="4">The sequence shown here is derived from an EMBL/GenBank/DDBJ whole genome shotgun (WGS) entry which is preliminary data.</text>
</comment>
<dbReference type="NCBIfam" id="TIGR00573">
    <property type="entry name" value="dnaq"/>
    <property type="match status" value="1"/>
</dbReference>
<protein>
    <submittedName>
        <fullName evidence="4">DNA polymerase III subunit epsilon</fullName>
    </submittedName>
</protein>
<dbReference type="AlphaFoldDB" id="A0A918SLB6"/>
<dbReference type="Pfam" id="PF00929">
    <property type="entry name" value="RNase_T"/>
    <property type="match status" value="1"/>
</dbReference>
<comment type="subunit">
    <text evidence="2">DNA polymerase III contains a core (composed of alpha, epsilon and theta chains) that associates with a tau subunit. This core dimerizes to form the POLIII' complex. PolIII' associates with the gamma complex (composed of gamma, delta, delta', psi and chi chains) and with the beta chain to form the complete DNA polymerase III complex.</text>
</comment>
<evidence type="ECO:0000256" key="2">
    <source>
        <dbReference type="ARBA" id="ARBA00026073"/>
    </source>
</evidence>
<proteinExistence type="predicted"/>
<dbReference type="PANTHER" id="PTHR30231:SF41">
    <property type="entry name" value="DNA POLYMERASE III SUBUNIT EPSILON"/>
    <property type="match status" value="1"/>
</dbReference>
<dbReference type="Gene3D" id="3.30.420.10">
    <property type="entry name" value="Ribonuclease H-like superfamily/Ribonuclease H"/>
    <property type="match status" value="1"/>
</dbReference>
<gene>
    <name evidence="4" type="primary">dnaQ</name>
    <name evidence="4" type="ORF">GCM10007103_30330</name>
</gene>
<dbReference type="SUPFAM" id="SSF53098">
    <property type="entry name" value="Ribonuclease H-like"/>
    <property type="match status" value="1"/>
</dbReference>
<dbReference type="PANTHER" id="PTHR30231">
    <property type="entry name" value="DNA POLYMERASE III SUBUNIT EPSILON"/>
    <property type="match status" value="1"/>
</dbReference>
<dbReference type="GO" id="GO:0003887">
    <property type="term" value="F:DNA-directed DNA polymerase activity"/>
    <property type="evidence" value="ECO:0007669"/>
    <property type="project" value="InterPro"/>
</dbReference>
<dbReference type="SMART" id="SM00479">
    <property type="entry name" value="EXOIII"/>
    <property type="match status" value="1"/>
</dbReference>
<accession>A0A918SLB6</accession>
<sequence length="220" mass="25702">MFNWFNKKHENHPDFWKAYEEQFQEKPPAKVSDIRFIVFDTETTGFDYKKDRMLCIGAVTVKQNQIDVSETFEYYLKQEKFNPETVKIHGILQNERIEQISEEEAIRNFLKFIGNSVLVAHHANFDVTMFNAALRRMNLPKLQNRVLDTGTLYRKTRLTSNLIDQNKNYSLDEIAEAYNIDVKDRHTAAGDAFITALAFLKILGRLDKNGNLLFKELTEA</sequence>
<name>A0A918SLB6_9FLAO</name>
<dbReference type="EMBL" id="BMXB01000017">
    <property type="protein sequence ID" value="GHA47332.1"/>
    <property type="molecule type" value="Genomic_DNA"/>
</dbReference>
<dbReference type="GO" id="GO:0008408">
    <property type="term" value="F:3'-5' exonuclease activity"/>
    <property type="evidence" value="ECO:0007669"/>
    <property type="project" value="TreeGrafter"/>
</dbReference>
<feature type="domain" description="Exonuclease" evidence="3">
    <location>
        <begin position="35"/>
        <end position="208"/>
    </location>
</feature>
<reference evidence="4" key="1">
    <citation type="journal article" date="2014" name="Int. J. Syst. Evol. Microbiol.">
        <title>Complete genome sequence of Corynebacterium casei LMG S-19264T (=DSM 44701T), isolated from a smear-ripened cheese.</title>
        <authorList>
            <consortium name="US DOE Joint Genome Institute (JGI-PGF)"/>
            <person name="Walter F."/>
            <person name="Albersmeier A."/>
            <person name="Kalinowski J."/>
            <person name="Ruckert C."/>
        </authorList>
    </citation>
    <scope>NUCLEOTIDE SEQUENCE</scope>
    <source>
        <strain evidence="4">KCTC 12719</strain>
    </source>
</reference>
<dbReference type="InterPro" id="IPR036397">
    <property type="entry name" value="RNaseH_sf"/>
</dbReference>
<dbReference type="CDD" id="cd06127">
    <property type="entry name" value="DEDDh"/>
    <property type="match status" value="1"/>
</dbReference>
<dbReference type="FunFam" id="3.30.420.10:FF:000045">
    <property type="entry name" value="3'-5' exonuclease DinG"/>
    <property type="match status" value="1"/>
</dbReference>
<dbReference type="InterPro" id="IPR012337">
    <property type="entry name" value="RNaseH-like_sf"/>
</dbReference>
<dbReference type="GO" id="GO:0045004">
    <property type="term" value="P:DNA replication proofreading"/>
    <property type="evidence" value="ECO:0007669"/>
    <property type="project" value="TreeGrafter"/>
</dbReference>
<comment type="function">
    <text evidence="1">DNA polymerase III is a complex, multichain enzyme responsible for most of the replicative synthesis in bacteria. The epsilon subunit contain the editing function and is a proofreading 3'-5' exonuclease.</text>
</comment>
<dbReference type="RefSeq" id="WP_189605641.1">
    <property type="nucleotide sequence ID" value="NZ_BMXB01000017.1"/>
</dbReference>
<dbReference type="InterPro" id="IPR006054">
    <property type="entry name" value="DnaQ"/>
</dbReference>
<evidence type="ECO:0000313" key="4">
    <source>
        <dbReference type="EMBL" id="GHA47332.1"/>
    </source>
</evidence>
<keyword evidence="5" id="KW-1185">Reference proteome</keyword>
<evidence type="ECO:0000259" key="3">
    <source>
        <dbReference type="SMART" id="SM00479"/>
    </source>
</evidence>
<dbReference type="GO" id="GO:0003677">
    <property type="term" value="F:DNA binding"/>
    <property type="evidence" value="ECO:0007669"/>
    <property type="project" value="InterPro"/>
</dbReference>